<evidence type="ECO:0000256" key="2">
    <source>
        <dbReference type="ARBA" id="ARBA00023012"/>
    </source>
</evidence>
<dbReference type="GO" id="GO:0005829">
    <property type="term" value="C:cytosol"/>
    <property type="evidence" value="ECO:0007669"/>
    <property type="project" value="TreeGrafter"/>
</dbReference>
<evidence type="ECO:0000256" key="4">
    <source>
        <dbReference type="ARBA" id="ARBA00023125"/>
    </source>
</evidence>
<keyword evidence="1" id="KW-0597">Phosphoprotein</keyword>
<keyword evidence="5" id="KW-0804">Transcription</keyword>
<dbReference type="Gene3D" id="1.10.10.10">
    <property type="entry name" value="Winged helix-like DNA-binding domain superfamily/Winged helix DNA-binding domain"/>
    <property type="match status" value="1"/>
</dbReference>
<dbReference type="SMART" id="SM00862">
    <property type="entry name" value="Trans_reg_C"/>
    <property type="match status" value="1"/>
</dbReference>
<dbReference type="GO" id="GO:0006355">
    <property type="term" value="P:regulation of DNA-templated transcription"/>
    <property type="evidence" value="ECO:0007669"/>
    <property type="project" value="InterPro"/>
</dbReference>
<comment type="caution">
    <text evidence="7">The sequence shown here is derived from an EMBL/GenBank/DDBJ whole genome shotgun (WGS) entry which is preliminary data.</text>
</comment>
<dbReference type="InterPro" id="IPR001867">
    <property type="entry name" value="OmpR/PhoB-type_DNA-bd"/>
</dbReference>
<dbReference type="InterPro" id="IPR036388">
    <property type="entry name" value="WH-like_DNA-bd_sf"/>
</dbReference>
<dbReference type="Pfam" id="PF00486">
    <property type="entry name" value="Trans_reg_C"/>
    <property type="match status" value="1"/>
</dbReference>
<dbReference type="InterPro" id="IPR016032">
    <property type="entry name" value="Sig_transdc_resp-reg_C-effctor"/>
</dbReference>
<dbReference type="GO" id="GO:0000156">
    <property type="term" value="F:phosphorelay response regulator activity"/>
    <property type="evidence" value="ECO:0007669"/>
    <property type="project" value="TreeGrafter"/>
</dbReference>
<dbReference type="FunFam" id="1.10.10.10:FF:000018">
    <property type="entry name" value="DNA-binding response regulator ResD"/>
    <property type="match status" value="1"/>
</dbReference>
<dbReference type="EMBL" id="VSSQ01067800">
    <property type="protein sequence ID" value="MPN20127.1"/>
    <property type="molecule type" value="Genomic_DNA"/>
</dbReference>
<dbReference type="PROSITE" id="PS51755">
    <property type="entry name" value="OMPR_PHOB"/>
    <property type="match status" value="1"/>
</dbReference>
<protein>
    <submittedName>
        <fullName evidence="7">Transcriptional regulatory protein SrrA</fullName>
    </submittedName>
</protein>
<keyword evidence="4" id="KW-0238">DNA-binding</keyword>
<evidence type="ECO:0000256" key="1">
    <source>
        <dbReference type="ARBA" id="ARBA00022553"/>
    </source>
</evidence>
<dbReference type="CDD" id="cd00383">
    <property type="entry name" value="trans_reg_C"/>
    <property type="match status" value="1"/>
</dbReference>
<organism evidence="7">
    <name type="scientific">bioreactor metagenome</name>
    <dbReference type="NCBI Taxonomy" id="1076179"/>
    <lineage>
        <taxon>unclassified sequences</taxon>
        <taxon>metagenomes</taxon>
        <taxon>ecological metagenomes</taxon>
    </lineage>
</organism>
<dbReference type="AlphaFoldDB" id="A0A645FZY2"/>
<evidence type="ECO:0000259" key="6">
    <source>
        <dbReference type="PROSITE" id="PS51755"/>
    </source>
</evidence>
<name>A0A645FZY2_9ZZZZ</name>
<sequence length="82" mass="9552">MNGQSSSLPPKEFELLLFLARHPKVVFSREQLLTNVWGYDFNGDDRTVDATVKRLRQKINCDAYAYIHTVWGTGYKFEVIKK</sequence>
<proteinExistence type="predicted"/>
<keyword evidence="3" id="KW-0805">Transcription regulation</keyword>
<evidence type="ECO:0000256" key="5">
    <source>
        <dbReference type="ARBA" id="ARBA00023163"/>
    </source>
</evidence>
<keyword evidence="2" id="KW-0902">Two-component regulatory system</keyword>
<feature type="domain" description="OmpR/PhoB-type" evidence="6">
    <location>
        <begin position="1"/>
        <end position="79"/>
    </location>
</feature>
<dbReference type="SUPFAM" id="SSF46894">
    <property type="entry name" value="C-terminal effector domain of the bipartite response regulators"/>
    <property type="match status" value="1"/>
</dbReference>
<evidence type="ECO:0000313" key="7">
    <source>
        <dbReference type="EMBL" id="MPN20127.1"/>
    </source>
</evidence>
<reference evidence="7" key="1">
    <citation type="submission" date="2019-08" db="EMBL/GenBank/DDBJ databases">
        <authorList>
            <person name="Kucharzyk K."/>
            <person name="Murdoch R.W."/>
            <person name="Higgins S."/>
            <person name="Loffler F."/>
        </authorList>
    </citation>
    <scope>NUCLEOTIDE SEQUENCE</scope>
</reference>
<accession>A0A645FZY2</accession>
<dbReference type="GO" id="GO:0000976">
    <property type="term" value="F:transcription cis-regulatory region binding"/>
    <property type="evidence" value="ECO:0007669"/>
    <property type="project" value="TreeGrafter"/>
</dbReference>
<dbReference type="PANTHER" id="PTHR48111:SF21">
    <property type="entry name" value="DNA-BINDING DUAL MASTER TRANSCRIPTIONAL REGULATOR RPAA"/>
    <property type="match status" value="1"/>
</dbReference>
<evidence type="ECO:0000256" key="3">
    <source>
        <dbReference type="ARBA" id="ARBA00023015"/>
    </source>
</evidence>
<gene>
    <name evidence="7" type="primary">srrA_76</name>
    <name evidence="7" type="ORF">SDC9_167504</name>
</gene>
<dbReference type="InterPro" id="IPR039420">
    <property type="entry name" value="WalR-like"/>
</dbReference>
<dbReference type="PANTHER" id="PTHR48111">
    <property type="entry name" value="REGULATOR OF RPOS"/>
    <property type="match status" value="1"/>
</dbReference>
<dbReference type="GO" id="GO:0032993">
    <property type="term" value="C:protein-DNA complex"/>
    <property type="evidence" value="ECO:0007669"/>
    <property type="project" value="TreeGrafter"/>
</dbReference>